<evidence type="ECO:0000313" key="2">
    <source>
        <dbReference type="EMBL" id="QES19702.1"/>
    </source>
</evidence>
<dbReference type="EMBL" id="CP029194">
    <property type="protein sequence ID" value="QES19702.1"/>
    <property type="molecule type" value="Genomic_DNA"/>
</dbReference>
<keyword evidence="1" id="KW-0812">Transmembrane</keyword>
<dbReference type="AlphaFoldDB" id="A0A5P2AN48"/>
<feature type="transmembrane region" description="Helical" evidence="1">
    <location>
        <begin position="168"/>
        <end position="187"/>
    </location>
</feature>
<protein>
    <submittedName>
        <fullName evidence="2">Uncharacterized protein</fullName>
    </submittedName>
</protein>
<accession>A0A5P2AN48</accession>
<dbReference type="Pfam" id="PF22765">
    <property type="entry name" value="DUF7010"/>
    <property type="match status" value="1"/>
</dbReference>
<feature type="transmembrane region" description="Helical" evidence="1">
    <location>
        <begin position="24"/>
        <end position="43"/>
    </location>
</feature>
<dbReference type="InterPro" id="IPR053824">
    <property type="entry name" value="DUF7010"/>
</dbReference>
<evidence type="ECO:0000313" key="3">
    <source>
        <dbReference type="Proteomes" id="UP000324106"/>
    </source>
</evidence>
<keyword evidence="1" id="KW-1133">Transmembrane helix</keyword>
<dbReference type="OrthoDB" id="3397145at2"/>
<feature type="transmembrane region" description="Helical" evidence="1">
    <location>
        <begin position="114"/>
        <end position="134"/>
    </location>
</feature>
<dbReference type="RefSeq" id="WP_150265865.1">
    <property type="nucleotide sequence ID" value="NZ_CP029194.1"/>
</dbReference>
<organism evidence="2 3">
    <name type="scientific">Streptomyces venezuelae</name>
    <dbReference type="NCBI Taxonomy" id="54571"/>
    <lineage>
        <taxon>Bacteria</taxon>
        <taxon>Bacillati</taxon>
        <taxon>Actinomycetota</taxon>
        <taxon>Actinomycetes</taxon>
        <taxon>Kitasatosporales</taxon>
        <taxon>Streptomycetaceae</taxon>
        <taxon>Streptomyces</taxon>
    </lineage>
</organism>
<sequence>MTTPTETTDAECLALTRGLRRRGAIVLAGFGLVWALAGGSGVAAAPVSIALGVVAAAVTAGAVVVAFRGTQGPVTRLVRLPEKWNRGVGLVNGAELLAIFAVIAASNASGHPEFIPVGICLVVGLHFFPLARLFDQPQYRWTAILLTALALAGLAVLATGASAETTRAVVGLGAAAVLWGSSFHVALRG</sequence>
<evidence type="ECO:0000256" key="1">
    <source>
        <dbReference type="SAM" id="Phobius"/>
    </source>
</evidence>
<dbReference type="Proteomes" id="UP000324106">
    <property type="component" value="Chromosome"/>
</dbReference>
<feature type="transmembrane region" description="Helical" evidence="1">
    <location>
        <begin position="141"/>
        <end position="162"/>
    </location>
</feature>
<keyword evidence="1" id="KW-0472">Membrane</keyword>
<gene>
    <name evidence="2" type="ORF">DEJ46_11820</name>
</gene>
<feature type="transmembrane region" description="Helical" evidence="1">
    <location>
        <begin position="88"/>
        <end position="108"/>
    </location>
</feature>
<feature type="transmembrane region" description="Helical" evidence="1">
    <location>
        <begin position="49"/>
        <end position="67"/>
    </location>
</feature>
<name>A0A5P2AN48_STRVZ</name>
<reference evidence="2 3" key="1">
    <citation type="submission" date="2018-05" db="EMBL/GenBank/DDBJ databases">
        <title>Streptomyces venezuelae.</title>
        <authorList>
            <person name="Kim W."/>
            <person name="Lee N."/>
            <person name="Cho B.-K."/>
        </authorList>
    </citation>
    <scope>NUCLEOTIDE SEQUENCE [LARGE SCALE GENOMIC DNA]</scope>
    <source>
        <strain evidence="2 3">ATCC 15068</strain>
    </source>
</reference>
<proteinExistence type="predicted"/>